<evidence type="ECO:0000313" key="1">
    <source>
        <dbReference type="EMBL" id="OIQ94174.1"/>
    </source>
</evidence>
<proteinExistence type="predicted"/>
<accession>A0A1J5RDK6</accession>
<organism evidence="1">
    <name type="scientific">mine drainage metagenome</name>
    <dbReference type="NCBI Taxonomy" id="410659"/>
    <lineage>
        <taxon>unclassified sequences</taxon>
        <taxon>metagenomes</taxon>
        <taxon>ecological metagenomes</taxon>
    </lineage>
</organism>
<dbReference type="EMBL" id="MLJW01000192">
    <property type="protein sequence ID" value="OIQ94174.1"/>
    <property type="molecule type" value="Genomic_DNA"/>
</dbReference>
<sequence length="157" mass="18002">MLRFKPVTVEKLVCTCDRCGRAMEQDSNDREWQERLIVSFRAGYGSIFGDGNFVEGDFCQECIKTVLGKWLRITDDNPFDSQHKPLNDADKIYQSYQFKEVIKTRNQMNQITGLMKGLGERDEMRKTLAERLGVAEDQVATIAFSHLLQATEPKSQS</sequence>
<name>A0A1J5RDK6_9ZZZZ</name>
<comment type="caution">
    <text evidence="1">The sequence shown here is derived from an EMBL/GenBank/DDBJ whole genome shotgun (WGS) entry which is preliminary data.</text>
</comment>
<dbReference type="AlphaFoldDB" id="A0A1J5RDK6"/>
<gene>
    <name evidence="1" type="ORF">GALL_239030</name>
</gene>
<reference evidence="1" key="1">
    <citation type="submission" date="2016-10" db="EMBL/GenBank/DDBJ databases">
        <title>Sequence of Gallionella enrichment culture.</title>
        <authorList>
            <person name="Poehlein A."/>
            <person name="Muehling M."/>
            <person name="Daniel R."/>
        </authorList>
    </citation>
    <scope>NUCLEOTIDE SEQUENCE</scope>
</reference>
<protein>
    <submittedName>
        <fullName evidence="1">Uncharacterized protein</fullName>
    </submittedName>
</protein>